<dbReference type="AlphaFoldDB" id="K8EQ67"/>
<name>K8EQ67_9CHLO</name>
<dbReference type="Proteomes" id="UP000198341">
    <property type="component" value="Chromosome 1"/>
</dbReference>
<keyword evidence="3" id="KW-1185">Reference proteome</keyword>
<reference evidence="2 3" key="1">
    <citation type="submission" date="2011-10" db="EMBL/GenBank/DDBJ databases">
        <authorList>
            <person name="Genoscope - CEA"/>
        </authorList>
    </citation>
    <scope>NUCLEOTIDE SEQUENCE [LARGE SCALE GENOMIC DNA]</scope>
    <source>
        <strain evidence="2 3">RCC 1105</strain>
    </source>
</reference>
<sequence length="172" mass="20146">MHSSCAGIQVVARKTATTAPLRSQTRVRQFCNASSSSNGDNDEWRKLRKRELSETHEKARKMIQRGSRLMDRLKNLEIGAKLAMKRNDETQLRQIARDRVVVKDGLKELVRKIEAQREFAEALEKVLDDECDGKRTGRASYLPYETEEEIEEKFRKLERQQERLKVDWLENL</sequence>
<dbReference type="KEGG" id="bpg:Bathy01g01810"/>
<feature type="coiled-coil region" evidence="1">
    <location>
        <begin position="103"/>
        <end position="167"/>
    </location>
</feature>
<organism evidence="2 3">
    <name type="scientific">Bathycoccus prasinos</name>
    <dbReference type="NCBI Taxonomy" id="41875"/>
    <lineage>
        <taxon>Eukaryota</taxon>
        <taxon>Viridiplantae</taxon>
        <taxon>Chlorophyta</taxon>
        <taxon>Mamiellophyceae</taxon>
        <taxon>Mamiellales</taxon>
        <taxon>Bathycoccaceae</taxon>
        <taxon>Bathycoccus</taxon>
    </lineage>
</organism>
<keyword evidence="1" id="KW-0175">Coiled coil</keyword>
<evidence type="ECO:0000313" key="3">
    <source>
        <dbReference type="Proteomes" id="UP000198341"/>
    </source>
</evidence>
<protein>
    <submittedName>
        <fullName evidence="2">Uncharacterized protein</fullName>
    </submittedName>
</protein>
<dbReference type="RefSeq" id="XP_007515676.1">
    <property type="nucleotide sequence ID" value="XM_007515614.1"/>
</dbReference>
<proteinExistence type="predicted"/>
<evidence type="ECO:0000313" key="2">
    <source>
        <dbReference type="EMBL" id="CCO14555.1"/>
    </source>
</evidence>
<evidence type="ECO:0000256" key="1">
    <source>
        <dbReference type="SAM" id="Coils"/>
    </source>
</evidence>
<dbReference type="GeneID" id="19017916"/>
<dbReference type="EMBL" id="FO082278">
    <property type="protein sequence ID" value="CCO14555.1"/>
    <property type="molecule type" value="Genomic_DNA"/>
</dbReference>
<accession>K8EQ67</accession>
<gene>
    <name evidence="2" type="ORF">Bathy01g01810</name>
</gene>